<gene>
    <name evidence="1" type="ORF">GCM10009093_27650</name>
</gene>
<reference evidence="2" key="1">
    <citation type="journal article" date="2019" name="Int. J. Syst. Evol. Microbiol.">
        <title>The Global Catalogue of Microorganisms (GCM) 10K type strain sequencing project: providing services to taxonomists for standard genome sequencing and annotation.</title>
        <authorList>
            <consortium name="The Broad Institute Genomics Platform"/>
            <consortium name="The Broad Institute Genome Sequencing Center for Infectious Disease"/>
            <person name="Wu L."/>
            <person name="Ma J."/>
        </authorList>
    </citation>
    <scope>NUCLEOTIDE SEQUENCE [LARGE SCALE GENOMIC DNA]</scope>
    <source>
        <strain evidence="2">JCM 13476</strain>
    </source>
</reference>
<name>A0ABP3IEA1_9CAUL</name>
<dbReference type="EMBL" id="BAAAEJ010000011">
    <property type="protein sequence ID" value="GAA0399627.1"/>
    <property type="molecule type" value="Genomic_DNA"/>
</dbReference>
<evidence type="ECO:0000313" key="1">
    <source>
        <dbReference type="EMBL" id="GAA0399627.1"/>
    </source>
</evidence>
<proteinExistence type="predicted"/>
<comment type="caution">
    <text evidence="1">The sequence shown here is derived from an EMBL/GenBank/DDBJ whole genome shotgun (WGS) entry which is preliminary data.</text>
</comment>
<sequence length="72" mass="7658">MKQGLSGIDIYGVAVAGHAVQFVAFEIGTNAQRAGSTGCARVHILKRDVLRVRQKAGGTQCLISKRVTGRAY</sequence>
<evidence type="ECO:0000313" key="2">
    <source>
        <dbReference type="Proteomes" id="UP001500791"/>
    </source>
</evidence>
<keyword evidence="2" id="KW-1185">Reference proteome</keyword>
<accession>A0ABP3IEA1</accession>
<dbReference type="Proteomes" id="UP001500791">
    <property type="component" value="Unassembled WGS sequence"/>
</dbReference>
<protein>
    <submittedName>
        <fullName evidence="1">Uncharacterized protein</fullName>
    </submittedName>
</protein>
<organism evidence="1 2">
    <name type="scientific">Brevundimonas terrae</name>
    <dbReference type="NCBI Taxonomy" id="363631"/>
    <lineage>
        <taxon>Bacteria</taxon>
        <taxon>Pseudomonadati</taxon>
        <taxon>Pseudomonadota</taxon>
        <taxon>Alphaproteobacteria</taxon>
        <taxon>Caulobacterales</taxon>
        <taxon>Caulobacteraceae</taxon>
        <taxon>Brevundimonas</taxon>
    </lineage>
</organism>